<proteinExistence type="predicted"/>
<name>A0A8T0WFK0_PANVG</name>
<protein>
    <submittedName>
        <fullName evidence="2">Uncharacterized protein</fullName>
    </submittedName>
</protein>
<comment type="caution">
    <text evidence="2">The sequence shown here is derived from an EMBL/GenBank/DDBJ whole genome shotgun (WGS) entry which is preliminary data.</text>
</comment>
<dbReference type="EMBL" id="CM029039">
    <property type="protein sequence ID" value="KAG2641919.1"/>
    <property type="molecule type" value="Genomic_DNA"/>
</dbReference>
<organism evidence="2 3">
    <name type="scientific">Panicum virgatum</name>
    <name type="common">Blackwell switchgrass</name>
    <dbReference type="NCBI Taxonomy" id="38727"/>
    <lineage>
        <taxon>Eukaryota</taxon>
        <taxon>Viridiplantae</taxon>
        <taxon>Streptophyta</taxon>
        <taxon>Embryophyta</taxon>
        <taxon>Tracheophyta</taxon>
        <taxon>Spermatophyta</taxon>
        <taxon>Magnoliopsida</taxon>
        <taxon>Liliopsida</taxon>
        <taxon>Poales</taxon>
        <taxon>Poaceae</taxon>
        <taxon>PACMAD clade</taxon>
        <taxon>Panicoideae</taxon>
        <taxon>Panicodae</taxon>
        <taxon>Paniceae</taxon>
        <taxon>Panicinae</taxon>
        <taxon>Panicum</taxon>
        <taxon>Panicum sect. Hiantes</taxon>
    </lineage>
</organism>
<dbReference type="AlphaFoldDB" id="A0A8T0WFK0"/>
<keyword evidence="3" id="KW-1185">Reference proteome</keyword>
<gene>
    <name evidence="2" type="ORF">PVAP13_2KG217700</name>
</gene>
<feature type="compositionally biased region" description="Basic and acidic residues" evidence="1">
    <location>
        <begin position="148"/>
        <end position="160"/>
    </location>
</feature>
<feature type="region of interest" description="Disordered" evidence="1">
    <location>
        <begin position="141"/>
        <end position="202"/>
    </location>
</feature>
<accession>A0A8T0WFK0</accession>
<reference evidence="2" key="1">
    <citation type="submission" date="2020-05" db="EMBL/GenBank/DDBJ databases">
        <title>WGS assembly of Panicum virgatum.</title>
        <authorList>
            <person name="Lovell J.T."/>
            <person name="Jenkins J."/>
            <person name="Shu S."/>
            <person name="Juenger T.E."/>
            <person name="Schmutz J."/>
        </authorList>
    </citation>
    <scope>NUCLEOTIDE SEQUENCE</scope>
    <source>
        <strain evidence="2">AP13</strain>
    </source>
</reference>
<dbReference type="Proteomes" id="UP000823388">
    <property type="component" value="Chromosome 2K"/>
</dbReference>
<evidence type="ECO:0000313" key="2">
    <source>
        <dbReference type="EMBL" id="KAG2641919.1"/>
    </source>
</evidence>
<sequence length="416" mass="46854">MENGGEWAMENGGEWKRRLPEMVMCSTCSGFVLRNKRKPNPDEEVVAEVEKMRDMLRAVLVHGPLQMVEPAEATRKQRQILQRRRRILVATKRCPACSGSPLEPCLTRFCSLLAKKREEVSEFMALLWSDGGKEISTEDEAMVANAKSSEHKLKRSREEGSSGSKEKKKAKGDDKEGSGSSKKKAKRSNEVEGSGSKEAEMEGSGYGVLIEGIVESVGGGMKTKVQVRRVLKKIIEILDKPPVKIEREEPMKEDIELPGGDRKTKMVTQRLDEKCVDLLKNRPCPKPTPHDKYLTNRRIIDAITAMDKVDRLFHGYLQYQSIIQGYAEYQLEVPGDEGVEQVIAFVDGSWTNVEQVITFVVGSVGSTTFNSGNKILQFLDPWISQVLKLLRYQARRLTVSHWPYLGGCFLGHLLLW</sequence>
<evidence type="ECO:0000256" key="1">
    <source>
        <dbReference type="SAM" id="MobiDB-lite"/>
    </source>
</evidence>
<feature type="compositionally biased region" description="Basic and acidic residues" evidence="1">
    <location>
        <begin position="187"/>
        <end position="200"/>
    </location>
</feature>
<evidence type="ECO:0000313" key="3">
    <source>
        <dbReference type="Proteomes" id="UP000823388"/>
    </source>
</evidence>